<dbReference type="Proteomes" id="UP000012313">
    <property type="component" value="Unassembled WGS sequence"/>
</dbReference>
<evidence type="ECO:0000313" key="1">
    <source>
        <dbReference type="EMBL" id="EMY78152.1"/>
    </source>
</evidence>
<dbReference type="STRING" id="1218598.LEP1GSC060_1882"/>
<organism evidence="1 2">
    <name type="scientific">Leptospira weilii serovar Ranarum str. ICFT</name>
    <dbReference type="NCBI Taxonomy" id="1218598"/>
    <lineage>
        <taxon>Bacteria</taxon>
        <taxon>Pseudomonadati</taxon>
        <taxon>Spirochaetota</taxon>
        <taxon>Spirochaetia</taxon>
        <taxon>Leptospirales</taxon>
        <taxon>Leptospiraceae</taxon>
        <taxon>Leptospira</taxon>
    </lineage>
</organism>
<proteinExistence type="predicted"/>
<evidence type="ECO:0000313" key="2">
    <source>
        <dbReference type="Proteomes" id="UP000012313"/>
    </source>
</evidence>
<accession>N1WLP1</accession>
<protein>
    <submittedName>
        <fullName evidence="1">Uncharacterized protein</fullName>
    </submittedName>
</protein>
<reference evidence="1" key="1">
    <citation type="submission" date="2013-03" db="EMBL/GenBank/DDBJ databases">
        <authorList>
            <person name="Harkins D.M."/>
            <person name="Durkin A.S."/>
            <person name="Brinkac L.M."/>
            <person name="Haft D.H."/>
            <person name="Selengut J.D."/>
            <person name="Sanka R."/>
            <person name="DePew J."/>
            <person name="Purushe J."/>
            <person name="Hartskeerl R.A."/>
            <person name="Ahmed A."/>
            <person name="van der Linden H."/>
            <person name="Goris M.G.A."/>
            <person name="Vinetz J.M."/>
            <person name="Sutton G.G."/>
            <person name="Nierman W.C."/>
            <person name="Fouts D.E."/>
        </authorList>
    </citation>
    <scope>NUCLEOTIDE SEQUENCE [LARGE SCALE GENOMIC DNA]</scope>
    <source>
        <strain evidence="1">ICFT</strain>
    </source>
</reference>
<gene>
    <name evidence="1" type="ORF">LEP1GSC060_1882</name>
</gene>
<sequence length="44" mass="5264">MVSEYNENETENHKIVNKEILKDLDFIGPFLDKSYNKTDKNLIY</sequence>
<comment type="caution">
    <text evidence="1">The sequence shown here is derived from an EMBL/GenBank/DDBJ whole genome shotgun (WGS) entry which is preliminary data.</text>
</comment>
<dbReference type="EMBL" id="AOHC02000026">
    <property type="protein sequence ID" value="EMY78152.1"/>
    <property type="molecule type" value="Genomic_DNA"/>
</dbReference>
<keyword evidence="2" id="KW-1185">Reference proteome</keyword>
<dbReference type="AlphaFoldDB" id="N1WLP1"/>
<name>N1WLP1_9LEPT</name>